<evidence type="ECO:0000313" key="2">
    <source>
        <dbReference type="Proteomes" id="UP000785679"/>
    </source>
</evidence>
<sequence>MKRVAEYILQNGWYEFEDIDIDESQTEFTTGCDQKPTWCRIGGPAVRVTKYWGYMKDGVRHGRWIIYDNSGFREFKFSEVLYKSG</sequence>
<comment type="caution">
    <text evidence="1">The sequence shown here is derived from an EMBL/GenBank/DDBJ whole genome shotgun (WGS) entry which is preliminary data.</text>
</comment>
<name>A0A8J8NJA3_HALGN</name>
<dbReference type="EMBL" id="RRYP01013399">
    <property type="protein sequence ID" value="TNV76537.1"/>
    <property type="molecule type" value="Genomic_DNA"/>
</dbReference>
<reference evidence="1" key="1">
    <citation type="submission" date="2019-06" db="EMBL/GenBank/DDBJ databases">
        <authorList>
            <person name="Zheng W."/>
        </authorList>
    </citation>
    <scope>NUCLEOTIDE SEQUENCE</scope>
    <source>
        <strain evidence="1">QDHG01</strain>
    </source>
</reference>
<evidence type="ECO:0000313" key="1">
    <source>
        <dbReference type="EMBL" id="TNV76537.1"/>
    </source>
</evidence>
<keyword evidence="2" id="KW-1185">Reference proteome</keyword>
<dbReference type="AlphaFoldDB" id="A0A8J8NJA3"/>
<protein>
    <submittedName>
        <fullName evidence="1">Uncharacterized protein</fullName>
    </submittedName>
</protein>
<gene>
    <name evidence="1" type="ORF">FGO68_gene9810</name>
</gene>
<proteinExistence type="predicted"/>
<dbReference type="Proteomes" id="UP000785679">
    <property type="component" value="Unassembled WGS sequence"/>
</dbReference>
<accession>A0A8J8NJA3</accession>
<organism evidence="1 2">
    <name type="scientific">Halteria grandinella</name>
    <dbReference type="NCBI Taxonomy" id="5974"/>
    <lineage>
        <taxon>Eukaryota</taxon>
        <taxon>Sar</taxon>
        <taxon>Alveolata</taxon>
        <taxon>Ciliophora</taxon>
        <taxon>Intramacronucleata</taxon>
        <taxon>Spirotrichea</taxon>
        <taxon>Stichotrichia</taxon>
        <taxon>Sporadotrichida</taxon>
        <taxon>Halteriidae</taxon>
        <taxon>Halteria</taxon>
    </lineage>
</organism>